<dbReference type="OrthoDB" id="9802022at2"/>
<organism evidence="1 2">
    <name type="scientific">Mesorhizobium hawassense</name>
    <dbReference type="NCBI Taxonomy" id="1209954"/>
    <lineage>
        <taxon>Bacteria</taxon>
        <taxon>Pseudomonadati</taxon>
        <taxon>Pseudomonadota</taxon>
        <taxon>Alphaproteobacteria</taxon>
        <taxon>Hyphomicrobiales</taxon>
        <taxon>Phyllobacteriaceae</taxon>
        <taxon>Mesorhizobium</taxon>
    </lineage>
</organism>
<sequence>MKTFRVGILYSTTGPYGAIGRDCRAGAEFAIEELAKAGSPVRIEPVFGDPAGQPERYLELIRTMLRDDQCRNVIGTITSLSRKDVIPLVEKYDGLLWYICPYEGFEANENVIYTGACPNQHLIPLFDYMLPRHGKRVYLAGANYVWGWEMNRLARELLMRAGGEVLGERYLPIEETDVGLLIADLQRHWPDFILNNMIGPSSYAFLAAVKRLAERDPAFAPERCPVLSCDLTECELGEIEPGVGVGQLSTASYFESLASPENRAFKQRVAARFGAGLRISSFFAGAYAAVMLCAEAVTEANRDDPASVRGFLHARPRQTVLGSLTIDPRTNHAALPFHLGRINAQSGFDVIASRGAIVADPYLVGTLASQHAPHLRVVQ</sequence>
<dbReference type="InterPro" id="IPR028082">
    <property type="entry name" value="Peripla_BP_I"/>
</dbReference>
<name>A0A330H7U4_9HYPH</name>
<gene>
    <name evidence="1" type="ORF">DPM33_31080</name>
</gene>
<keyword evidence="2" id="KW-1185">Reference proteome</keyword>
<dbReference type="PANTHER" id="PTHR47628">
    <property type="match status" value="1"/>
</dbReference>
<dbReference type="CDD" id="cd06357">
    <property type="entry name" value="PBP1_AmiC"/>
    <property type="match status" value="1"/>
</dbReference>
<accession>A0A330H7U4</accession>
<evidence type="ECO:0000313" key="1">
    <source>
        <dbReference type="EMBL" id="RAZ84696.1"/>
    </source>
</evidence>
<dbReference type="SUPFAM" id="SSF53822">
    <property type="entry name" value="Periplasmic binding protein-like I"/>
    <property type="match status" value="1"/>
</dbReference>
<proteinExistence type="predicted"/>
<dbReference type="GO" id="GO:0033218">
    <property type="term" value="F:amide binding"/>
    <property type="evidence" value="ECO:0007669"/>
    <property type="project" value="InterPro"/>
</dbReference>
<evidence type="ECO:0000313" key="2">
    <source>
        <dbReference type="Proteomes" id="UP000251558"/>
    </source>
</evidence>
<dbReference type="InterPro" id="IPR039570">
    <property type="entry name" value="AmiC_PBP1"/>
</dbReference>
<protein>
    <submittedName>
        <fullName evidence="1">Amidase</fullName>
    </submittedName>
</protein>
<dbReference type="EMBL" id="QMBP01000022">
    <property type="protein sequence ID" value="RAZ84696.1"/>
    <property type="molecule type" value="Genomic_DNA"/>
</dbReference>
<dbReference type="Pfam" id="PF13433">
    <property type="entry name" value="Peripla_BP_5"/>
    <property type="match status" value="1"/>
</dbReference>
<reference evidence="1 2" key="1">
    <citation type="submission" date="2018-07" db="EMBL/GenBank/DDBJ databases">
        <title>Diversity of Mesorhizobium strains in Brazil.</title>
        <authorList>
            <person name="Helene L.C.F."/>
            <person name="Dall'Agnol R."/>
            <person name="Delamuta J.R.M."/>
            <person name="Hungria M."/>
        </authorList>
    </citation>
    <scope>NUCLEOTIDE SEQUENCE [LARGE SCALE GENOMIC DNA]</scope>
    <source>
        <strain evidence="1 2">AC99b</strain>
    </source>
</reference>
<dbReference type="Proteomes" id="UP000251558">
    <property type="component" value="Unassembled WGS sequence"/>
</dbReference>
<dbReference type="RefSeq" id="WP_112101173.1">
    <property type="nucleotide sequence ID" value="NZ_QMBP01000022.1"/>
</dbReference>
<comment type="caution">
    <text evidence="1">The sequence shown here is derived from an EMBL/GenBank/DDBJ whole genome shotgun (WGS) entry which is preliminary data.</text>
</comment>
<dbReference type="PANTHER" id="PTHR47628:SF1">
    <property type="entry name" value="ALIPHATIC AMIDASE EXPRESSION-REGULATING PROTEIN"/>
    <property type="match status" value="1"/>
</dbReference>
<dbReference type="Gene3D" id="3.40.50.2300">
    <property type="match status" value="2"/>
</dbReference>
<dbReference type="AlphaFoldDB" id="A0A330H7U4"/>